<sequence length="232" mass="25885">MVGWQALGLVVPRLFRISLFFFFLFYFILKKVLGPFPLTTNCSTFLNKGKGRKNRKTMAQKRRNLSNPPIASSLLLLGNPMDKGLENSLSLLPLPFLIDTSAHPLPESFTHFELLLALSSVERGLGRHEHRRQVKDEPGAITQYPSKPTTTKQHSPSQESEDTTKEMFQPINGTRGKGQPSPSPPFKDCIRNHVGVDRLAEQPSRVVVTKHHTPPCSPPMVPNLEGSTCIPL</sequence>
<accession>A0ACD0P4E4</accession>
<proteinExistence type="predicted"/>
<evidence type="ECO:0000313" key="2">
    <source>
        <dbReference type="Proteomes" id="UP000245626"/>
    </source>
</evidence>
<organism evidence="1 2">
    <name type="scientific">Violaceomyces palustris</name>
    <dbReference type="NCBI Taxonomy" id="1673888"/>
    <lineage>
        <taxon>Eukaryota</taxon>
        <taxon>Fungi</taxon>
        <taxon>Dikarya</taxon>
        <taxon>Basidiomycota</taxon>
        <taxon>Ustilaginomycotina</taxon>
        <taxon>Ustilaginomycetes</taxon>
        <taxon>Violaceomycetales</taxon>
        <taxon>Violaceomycetaceae</taxon>
        <taxon>Violaceomyces</taxon>
    </lineage>
</organism>
<dbReference type="EMBL" id="KZ819752">
    <property type="protein sequence ID" value="PWN52894.1"/>
    <property type="molecule type" value="Genomic_DNA"/>
</dbReference>
<name>A0ACD0P4E4_9BASI</name>
<reference evidence="1 2" key="1">
    <citation type="journal article" date="2018" name="Mol. Biol. Evol.">
        <title>Broad Genomic Sampling Reveals a Smut Pathogenic Ancestry of the Fungal Clade Ustilaginomycotina.</title>
        <authorList>
            <person name="Kijpornyongpan T."/>
            <person name="Mondo S.J."/>
            <person name="Barry K."/>
            <person name="Sandor L."/>
            <person name="Lee J."/>
            <person name="Lipzen A."/>
            <person name="Pangilinan J."/>
            <person name="LaButti K."/>
            <person name="Hainaut M."/>
            <person name="Henrissat B."/>
            <person name="Grigoriev I.V."/>
            <person name="Spatafora J.W."/>
            <person name="Aime M.C."/>
        </authorList>
    </citation>
    <scope>NUCLEOTIDE SEQUENCE [LARGE SCALE GENOMIC DNA]</scope>
    <source>
        <strain evidence="1 2">SA 807</strain>
    </source>
</reference>
<keyword evidence="2" id="KW-1185">Reference proteome</keyword>
<gene>
    <name evidence="1" type="ORF">IE53DRAFT_240139</name>
</gene>
<protein>
    <submittedName>
        <fullName evidence="1">Uncharacterized protein</fullName>
    </submittedName>
</protein>
<evidence type="ECO:0000313" key="1">
    <source>
        <dbReference type="EMBL" id="PWN52894.1"/>
    </source>
</evidence>
<dbReference type="Proteomes" id="UP000245626">
    <property type="component" value="Unassembled WGS sequence"/>
</dbReference>